<dbReference type="RefSeq" id="WP_188531444.1">
    <property type="nucleotide sequence ID" value="NZ_BMGR01000008.1"/>
</dbReference>
<accession>A0A917FVR5</accession>
<reference evidence="9" key="1">
    <citation type="journal article" date="2014" name="Int. J. Syst. Evol. Microbiol.">
        <title>Complete genome sequence of Corynebacterium casei LMG S-19264T (=DSM 44701T), isolated from a smear-ripened cheese.</title>
        <authorList>
            <consortium name="US DOE Joint Genome Institute (JGI-PGF)"/>
            <person name="Walter F."/>
            <person name="Albersmeier A."/>
            <person name="Kalinowski J."/>
            <person name="Ruckert C."/>
        </authorList>
    </citation>
    <scope>NUCLEOTIDE SEQUENCE</scope>
    <source>
        <strain evidence="9">CGMCC 1.12987</strain>
    </source>
</reference>
<keyword evidence="4" id="KW-0119">Carbohydrate metabolism</keyword>
<evidence type="ECO:0000313" key="10">
    <source>
        <dbReference type="Proteomes" id="UP000644756"/>
    </source>
</evidence>
<feature type="binding site" evidence="6">
    <location>
        <position position="235"/>
    </location>
    <ligand>
        <name>substrate</name>
    </ligand>
</feature>
<dbReference type="PANTHER" id="PTHR11113:SF14">
    <property type="entry name" value="N-ACETYLGLUCOSAMINE-6-PHOSPHATE DEACETYLASE"/>
    <property type="match status" value="1"/>
</dbReference>
<feature type="binding site" evidence="7">
    <location>
        <position position="224"/>
    </location>
    <ligand>
        <name>Zn(2+)</name>
        <dbReference type="ChEBI" id="CHEBI:29105"/>
    </ligand>
</feature>
<keyword evidence="10" id="KW-1185">Reference proteome</keyword>
<evidence type="ECO:0000256" key="4">
    <source>
        <dbReference type="PIRNR" id="PIRNR038994"/>
    </source>
</evidence>
<dbReference type="PIRSF" id="PIRSF038994">
    <property type="entry name" value="NagA"/>
    <property type="match status" value="1"/>
</dbReference>
<protein>
    <submittedName>
        <fullName evidence="9">N-acetylglucosamine-6-phosphate deacetylase</fullName>
    </submittedName>
</protein>
<evidence type="ECO:0000256" key="2">
    <source>
        <dbReference type="ARBA" id="ARBA00022723"/>
    </source>
</evidence>
<dbReference type="NCBIfam" id="TIGR00221">
    <property type="entry name" value="nagA"/>
    <property type="match status" value="1"/>
</dbReference>
<dbReference type="AlphaFoldDB" id="A0A917FVR5"/>
<dbReference type="PANTHER" id="PTHR11113">
    <property type="entry name" value="N-ACETYLGLUCOSAMINE-6-PHOSPHATE DEACETYLASE"/>
    <property type="match status" value="1"/>
</dbReference>
<proteinExistence type="inferred from homology"/>
<organism evidence="9 10">
    <name type="scientific">Paenibacillus abyssi</name>
    <dbReference type="NCBI Taxonomy" id="1340531"/>
    <lineage>
        <taxon>Bacteria</taxon>
        <taxon>Bacillati</taxon>
        <taxon>Bacillota</taxon>
        <taxon>Bacilli</taxon>
        <taxon>Bacillales</taxon>
        <taxon>Paenibacillaceae</taxon>
        <taxon>Paenibacillus</taxon>
    </lineage>
</organism>
<dbReference type="Gene3D" id="3.20.20.140">
    <property type="entry name" value="Metal-dependent hydrolases"/>
    <property type="match status" value="1"/>
</dbReference>
<feature type="binding site" evidence="6">
    <location>
        <position position="259"/>
    </location>
    <ligand>
        <name>substrate</name>
    </ligand>
</feature>
<dbReference type="InterPro" id="IPR003764">
    <property type="entry name" value="GlcNAc_6-P_deAcase"/>
</dbReference>
<reference evidence="9" key="2">
    <citation type="submission" date="2020-09" db="EMBL/GenBank/DDBJ databases">
        <authorList>
            <person name="Sun Q."/>
            <person name="Zhou Y."/>
        </authorList>
    </citation>
    <scope>NUCLEOTIDE SEQUENCE</scope>
    <source>
        <strain evidence="9">CGMCC 1.12987</strain>
    </source>
</reference>
<comment type="caution">
    <text evidence="9">The sequence shown here is derived from an EMBL/GenBank/DDBJ whole genome shotgun (WGS) entry which is preliminary data.</text>
</comment>
<sequence>MINERARIETTHKQVTLEGRLIHDARPYRITLQDGTISRLELLQEDGRDDLPWIGPGLIDLQINGYAGIDFNTASLSAQDVTEVTARLWKQGVTSFFPTIITNSDENIRKMTAIIAEACRSDRMVNASIPGLHLEGPFLSKADGARGAHDAQYVQKPDWELFQRWQESADGRIKIITLSPEWDDAPEFISKCVDNDVMVSIGHTSASPQQIRAAVAAGARMSTHLGNGAHLTLPRHPNYIWEQLASDELTASIIADGFHLPESVLKVFLRAKHDRIVLVSDAVYLSGLQPGCYETHIGGKVVLTPEGKLHLASNPNLLAGSAQLLRAGIHHLVNSGLCTIAEAWQMASERPASLLGLEKLGRIEAGAEADLVVFTQEKNSLQIQQVYKKGHLQL</sequence>
<dbReference type="GO" id="GO:0008448">
    <property type="term" value="F:N-acetylglucosamine-6-phosphate deacetylase activity"/>
    <property type="evidence" value="ECO:0007669"/>
    <property type="project" value="InterPro"/>
</dbReference>
<dbReference type="GO" id="GO:0006046">
    <property type="term" value="P:N-acetylglucosamine catabolic process"/>
    <property type="evidence" value="ECO:0007669"/>
    <property type="project" value="TreeGrafter"/>
</dbReference>
<evidence type="ECO:0000256" key="7">
    <source>
        <dbReference type="PIRSR" id="PIRSR038994-3"/>
    </source>
</evidence>
<name>A0A917FVR5_9BACL</name>
<evidence type="ECO:0000256" key="1">
    <source>
        <dbReference type="ARBA" id="ARBA00010716"/>
    </source>
</evidence>
<feature type="binding site" evidence="7">
    <location>
        <position position="135"/>
    </location>
    <ligand>
        <name>Zn(2+)</name>
        <dbReference type="ChEBI" id="CHEBI:29105"/>
    </ligand>
</feature>
<evidence type="ECO:0000256" key="6">
    <source>
        <dbReference type="PIRSR" id="PIRSR038994-2"/>
    </source>
</evidence>
<comment type="cofactor">
    <cofactor evidence="7">
        <name>a divalent metal cation</name>
        <dbReference type="ChEBI" id="CHEBI:60240"/>
    </cofactor>
    <text evidence="7">Binds 1 divalent metal cation per subunit.</text>
</comment>
<evidence type="ECO:0000259" key="8">
    <source>
        <dbReference type="Pfam" id="PF01979"/>
    </source>
</evidence>
<evidence type="ECO:0000256" key="5">
    <source>
        <dbReference type="PIRSR" id="PIRSR038994-1"/>
    </source>
</evidence>
<feature type="binding site" evidence="7">
    <location>
        <position position="203"/>
    </location>
    <ligand>
        <name>Zn(2+)</name>
        <dbReference type="ChEBI" id="CHEBI:29105"/>
    </ligand>
</feature>
<feature type="active site" description="Proton donor/acceptor" evidence="5">
    <location>
        <position position="281"/>
    </location>
</feature>
<dbReference type="Pfam" id="PF01979">
    <property type="entry name" value="Amidohydro_1"/>
    <property type="match status" value="1"/>
</dbReference>
<comment type="similarity">
    <text evidence="1 4">Belongs to the metallo-dependent hydrolases superfamily. NagA family.</text>
</comment>
<dbReference type="GO" id="GO:0046872">
    <property type="term" value="F:metal ion binding"/>
    <property type="evidence" value="ECO:0007669"/>
    <property type="project" value="UniProtKB-KW"/>
</dbReference>
<keyword evidence="2 7" id="KW-0479">Metal-binding</keyword>
<dbReference type="EMBL" id="BMGR01000008">
    <property type="protein sequence ID" value="GGG07410.1"/>
    <property type="molecule type" value="Genomic_DNA"/>
</dbReference>
<dbReference type="SUPFAM" id="SSF51556">
    <property type="entry name" value="Metallo-dependent hydrolases"/>
    <property type="match status" value="1"/>
</dbReference>
<feature type="binding site" evidence="6">
    <location>
        <begin position="227"/>
        <end position="228"/>
    </location>
    <ligand>
        <name>substrate</name>
    </ligand>
</feature>
<dbReference type="InterPro" id="IPR006680">
    <property type="entry name" value="Amidohydro-rel"/>
</dbReference>
<feature type="domain" description="Amidohydrolase-related" evidence="8">
    <location>
        <begin position="55"/>
        <end position="391"/>
    </location>
</feature>
<evidence type="ECO:0000313" key="9">
    <source>
        <dbReference type="EMBL" id="GGG07410.1"/>
    </source>
</evidence>
<keyword evidence="3 4" id="KW-0378">Hydrolase</keyword>
<feature type="binding site" evidence="6">
    <location>
        <begin position="318"/>
        <end position="320"/>
    </location>
    <ligand>
        <name>substrate</name>
    </ligand>
</feature>
<feature type="binding site" evidence="6">
    <location>
        <position position="148"/>
    </location>
    <ligand>
        <name>substrate</name>
    </ligand>
</feature>
<dbReference type="InterPro" id="IPR032466">
    <property type="entry name" value="Metal_Hydrolase"/>
</dbReference>
<dbReference type="Proteomes" id="UP000644756">
    <property type="component" value="Unassembled WGS sequence"/>
</dbReference>
<gene>
    <name evidence="9" type="primary">nagA-2</name>
    <name evidence="9" type="ORF">GCM10010916_25400</name>
</gene>
<evidence type="ECO:0000256" key="3">
    <source>
        <dbReference type="ARBA" id="ARBA00022801"/>
    </source>
</evidence>